<dbReference type="Pfam" id="PF01663">
    <property type="entry name" value="Phosphodiest"/>
    <property type="match status" value="1"/>
</dbReference>
<organism evidence="5 6">
    <name type="scientific">Gangjinia marincola</name>
    <dbReference type="NCBI Taxonomy" id="578463"/>
    <lineage>
        <taxon>Bacteria</taxon>
        <taxon>Pseudomonadati</taxon>
        <taxon>Bacteroidota</taxon>
        <taxon>Flavobacteriia</taxon>
        <taxon>Flavobacteriales</taxon>
        <taxon>Flavobacteriaceae</taxon>
        <taxon>Gangjinia</taxon>
    </lineage>
</organism>
<keyword evidence="6" id="KW-1185">Reference proteome</keyword>
<dbReference type="CDD" id="cd16016">
    <property type="entry name" value="AP-SPAP"/>
    <property type="match status" value="1"/>
</dbReference>
<keyword evidence="1" id="KW-0597">Phosphoprotein</keyword>
<evidence type="ECO:0000256" key="4">
    <source>
        <dbReference type="PIRNR" id="PIRNR031924"/>
    </source>
</evidence>
<evidence type="ECO:0000256" key="3">
    <source>
        <dbReference type="ARBA" id="ARBA00022729"/>
    </source>
</evidence>
<evidence type="ECO:0000256" key="2">
    <source>
        <dbReference type="ARBA" id="ARBA00022723"/>
    </source>
</evidence>
<dbReference type="PANTHER" id="PTHR10151">
    <property type="entry name" value="ECTONUCLEOTIDE PYROPHOSPHATASE/PHOSPHODIESTERASE"/>
    <property type="match status" value="1"/>
</dbReference>
<proteinExistence type="predicted"/>
<name>A0ABN1ML12_9FLAO</name>
<dbReference type="InterPro" id="IPR002591">
    <property type="entry name" value="Phosphodiest/P_Trfase"/>
</dbReference>
<dbReference type="SUPFAM" id="SSF53649">
    <property type="entry name" value="Alkaline phosphatase-like"/>
    <property type="match status" value="1"/>
</dbReference>
<dbReference type="PIRSF" id="PIRSF031924">
    <property type="entry name" value="Pi-irrepressible_AP"/>
    <property type="match status" value="1"/>
</dbReference>
<reference evidence="5 6" key="1">
    <citation type="journal article" date="2019" name="Int. J. Syst. Evol. Microbiol.">
        <title>The Global Catalogue of Microorganisms (GCM) 10K type strain sequencing project: providing services to taxonomists for standard genome sequencing and annotation.</title>
        <authorList>
            <consortium name="The Broad Institute Genomics Platform"/>
            <consortium name="The Broad Institute Genome Sequencing Center for Infectious Disease"/>
            <person name="Wu L."/>
            <person name="Ma J."/>
        </authorList>
    </citation>
    <scope>NUCLEOTIDE SEQUENCE [LARGE SCALE GENOMIC DNA]</scope>
    <source>
        <strain evidence="5 6">JCM 16082</strain>
    </source>
</reference>
<protein>
    <submittedName>
        <fullName evidence="5">Alkaline phosphatase family protein</fullName>
    </submittedName>
</protein>
<keyword evidence="2 4" id="KW-0479">Metal-binding</keyword>
<dbReference type="NCBIfam" id="NF042991">
    <property type="entry name" value="alk_phos_PafA"/>
    <property type="match status" value="1"/>
</dbReference>
<evidence type="ECO:0000256" key="1">
    <source>
        <dbReference type="ARBA" id="ARBA00022553"/>
    </source>
</evidence>
<dbReference type="PANTHER" id="PTHR10151:SF120">
    <property type="entry name" value="BIS(5'-ADENOSYL)-TRIPHOSPHATASE"/>
    <property type="match status" value="1"/>
</dbReference>
<dbReference type="RefSeq" id="WP_343768821.1">
    <property type="nucleotide sequence ID" value="NZ_BAAAFG010000016.1"/>
</dbReference>
<dbReference type="EMBL" id="BAAAFG010000016">
    <property type="protein sequence ID" value="GAA0873570.1"/>
    <property type="molecule type" value="Genomic_DNA"/>
</dbReference>
<sequence>MKKYICALFFIIIIGCATVKKHENPTIPATSSKDAPELVVGVVVDQMRYDYLTRFWSDYGENGFKRLVKNGHTFTNAHFNYIPTYTGPGHASIFTGTTPSVHGIIANNWFNKFEDQMVYCAGDPKVSPVGTSSDAGKMSPHRMKTTSVADQNRLHTQMRGKTIGISLKDRGAILPAGHSANAAYWFLGKEEGSWITSTHYMKKLPDWVMQFNTSGKAQSYLKMWKPIKKLSMYSESGPDDNRFEGTFKGKDKAIFPYDLTALKDKNGGLDIIKYTPFGNSLTTDFAIAAIKGEKLGEDQYTDFLTVSYSSTDYIGHRFGVNAVETQDAYVRLDRDIARLLSEIDLAVGKGNYTVFLTADHGGVHVPSYLASRKIPSGYLNEKEFNANIKKYVEKKFGTDSLIRNISNYQIFFNYQVIDELEVDMGELQKKLAHYIAQFPEVDRVFTRNQLQDTNFSKGMGYLIQQGFHQQRSGDVFIVLNPATIAYSTTGSTHGTGFTYDTHVPLLFYGNGINKGKTNRQVEVIDIAPTISSILEIAFPNGATGKVLPEAISKGL</sequence>
<keyword evidence="3" id="KW-0732">Signal</keyword>
<dbReference type="PROSITE" id="PS51257">
    <property type="entry name" value="PROKAR_LIPOPROTEIN"/>
    <property type="match status" value="1"/>
</dbReference>
<dbReference type="InterPro" id="IPR026263">
    <property type="entry name" value="Alkaline_phosphatase_prok"/>
</dbReference>
<dbReference type="Proteomes" id="UP001500507">
    <property type="component" value="Unassembled WGS sequence"/>
</dbReference>
<accession>A0ABN1ML12</accession>
<evidence type="ECO:0000313" key="5">
    <source>
        <dbReference type="EMBL" id="GAA0873570.1"/>
    </source>
</evidence>
<dbReference type="InterPro" id="IPR017850">
    <property type="entry name" value="Alkaline_phosphatase_core_sf"/>
</dbReference>
<gene>
    <name evidence="5" type="ORF">GCM10009117_27170</name>
</gene>
<evidence type="ECO:0000313" key="6">
    <source>
        <dbReference type="Proteomes" id="UP001500507"/>
    </source>
</evidence>
<comment type="caution">
    <text evidence="5">The sequence shown here is derived from an EMBL/GenBank/DDBJ whole genome shotgun (WGS) entry which is preliminary data.</text>
</comment>
<dbReference type="Gene3D" id="3.30.1360.150">
    <property type="match status" value="1"/>
</dbReference>
<dbReference type="Gene3D" id="3.40.720.10">
    <property type="entry name" value="Alkaline Phosphatase, subunit A"/>
    <property type="match status" value="1"/>
</dbReference>